<dbReference type="EMBL" id="LK052899">
    <property type="protein sequence ID" value="CDR44469.1"/>
    <property type="molecule type" value="Genomic_DNA"/>
</dbReference>
<dbReference type="GO" id="GO:0030907">
    <property type="term" value="C:MBF transcription complex"/>
    <property type="evidence" value="ECO:0007669"/>
    <property type="project" value="UniProtKB-ARBA"/>
</dbReference>
<dbReference type="GO" id="GO:0003677">
    <property type="term" value="F:DNA binding"/>
    <property type="evidence" value="ECO:0007669"/>
    <property type="project" value="UniProtKB-KW"/>
</dbReference>
<dbReference type="PhylomeDB" id="A0A061B9A3"/>
<dbReference type="InterPro" id="IPR003163">
    <property type="entry name" value="Tscrpt_reg_HTH_APSES-type"/>
</dbReference>
<dbReference type="Gene3D" id="1.25.40.20">
    <property type="entry name" value="Ankyrin repeat-containing domain"/>
    <property type="match status" value="1"/>
</dbReference>
<evidence type="ECO:0000256" key="7">
    <source>
        <dbReference type="SAM" id="Coils"/>
    </source>
</evidence>
<dbReference type="InterPro" id="IPR002110">
    <property type="entry name" value="Ankyrin_rpt"/>
</dbReference>
<evidence type="ECO:0000256" key="8">
    <source>
        <dbReference type="SAM" id="MobiDB-lite"/>
    </source>
</evidence>
<dbReference type="SMART" id="SM01252">
    <property type="entry name" value="KilA-N"/>
    <property type="match status" value="1"/>
</dbReference>
<evidence type="ECO:0000313" key="10">
    <source>
        <dbReference type="EMBL" id="CDR44469.1"/>
    </source>
</evidence>
<feature type="coiled-coil region" evidence="7">
    <location>
        <begin position="560"/>
        <end position="587"/>
    </location>
</feature>
<sequence>MDQIYSATYSGVDVYEFLVPTGSVMMRKSDGWVNATHILKSANFPKAKRTRILERDVQVGTHDKVQGGYGKYQGTYVPLERAISIATEFGVEELLRPLFKAKTMYANSSPPPAPKHHHATKNNSLATERAASVRKALPARKAASMPVISNDDSSQKRRGRQKKDSRVSNPNEGVFVRRRLNQVPSLIQDSFEEEGDTDMDDTAMESEAELNENDGLESDIDDATRIHIMDASSPSEFMSDADLANALKSPNQNNNSTARESLERAMHQTNGDTTREKWVDPNSEYIGRLLDHFMQGDDSSADSPVPDFLVNPPKGVNFDQVIDEEGHTIFHWACSMGNPQVVESLINIGCNYRAVNNNGETPLMRAVQFTNAYTRRSFQRLVALLSENMFEFDVNFRTVLHHIALSASSKTRIPAAVQYMEIILAKVSESQSSQRLEEFINLQDRNGDTALHICAKNANKKCIKLLLEYKAKGNIRNNTGRIASDILLENENVTPKVQQRYEMHLKNRGADLENTSVNVNGTTAVAAPHVSEAAIEATHKVAQILMESLQELSSAYDYELQRKESDVAEVQELVSNMNEDIRNTQERTSNHLGEVFDEKMLAEKLRLVEDQVKRHETLVNAKHIKLKRMLERSQKKSLETLVKRFESLSQPSSDPLKDAAELSQLQLRRKRMLSEILNLHAGINSSDDKMQKYRRLVSASADIPIDEVSDKLDELLSEIQRV</sequence>
<keyword evidence="7" id="KW-0175">Coiled coil</keyword>
<dbReference type="AlphaFoldDB" id="A0A061B9A3"/>
<evidence type="ECO:0000256" key="5">
    <source>
        <dbReference type="ARBA" id="ARBA00073969"/>
    </source>
</evidence>
<keyword evidence="3" id="KW-0238">DNA-binding</keyword>
<protein>
    <recommendedName>
        <fullName evidence="5">Transcription factor MBP1</fullName>
    </recommendedName>
</protein>
<dbReference type="Pfam" id="PF04383">
    <property type="entry name" value="KilA-N"/>
    <property type="match status" value="1"/>
</dbReference>
<dbReference type="VEuPathDB" id="FungiDB:BON22_3894"/>
<dbReference type="PANTHER" id="PTHR43828:SF15">
    <property type="entry name" value="TRANSCRIPTION FACTOR MBP1"/>
    <property type="match status" value="1"/>
</dbReference>
<comment type="function">
    <text evidence="4">Binds to MCB elements (Mlu I cell cycle box) found in the promoter of most DNA synthesis genes. Transcriptional activation by MBF has an important role in the transition from G1 to S phase. It may have a dual role in that it behaves as an activator of transcription at the G1-S boundary and as a repressor during other stages of the cell cycle.</text>
</comment>
<feature type="compositionally biased region" description="Acidic residues" evidence="8">
    <location>
        <begin position="190"/>
        <end position="199"/>
    </location>
</feature>
<dbReference type="PROSITE" id="PS50297">
    <property type="entry name" value="ANK_REP_REGION"/>
    <property type="match status" value="2"/>
</dbReference>
<dbReference type="FunFam" id="3.10.260.10:FF:000004">
    <property type="entry name" value="Transcription factor MBP1"/>
    <property type="match status" value="1"/>
</dbReference>
<dbReference type="PANTHER" id="PTHR43828">
    <property type="entry name" value="ASPARAGINASE"/>
    <property type="match status" value="1"/>
</dbReference>
<evidence type="ECO:0000256" key="2">
    <source>
        <dbReference type="ARBA" id="ARBA00023043"/>
    </source>
</evidence>
<feature type="repeat" description="ANK" evidence="6">
    <location>
        <begin position="446"/>
        <end position="478"/>
    </location>
</feature>
<dbReference type="OrthoDB" id="6718656at2759"/>
<proteinExistence type="predicted"/>
<feature type="domain" description="HTH APSES-type" evidence="9">
    <location>
        <begin position="4"/>
        <end position="111"/>
    </location>
</feature>
<evidence type="ECO:0000256" key="6">
    <source>
        <dbReference type="PROSITE-ProRule" id="PRU00023"/>
    </source>
</evidence>
<feature type="repeat" description="ANK" evidence="6">
    <location>
        <begin position="325"/>
        <end position="357"/>
    </location>
</feature>
<dbReference type="GO" id="GO:0001228">
    <property type="term" value="F:DNA-binding transcription activator activity, RNA polymerase II-specific"/>
    <property type="evidence" value="ECO:0007669"/>
    <property type="project" value="UniProtKB-ARBA"/>
</dbReference>
<dbReference type="GO" id="GO:0033309">
    <property type="term" value="C:SBF transcription complex"/>
    <property type="evidence" value="ECO:0007669"/>
    <property type="project" value="TreeGrafter"/>
</dbReference>
<keyword evidence="1" id="KW-0677">Repeat</keyword>
<dbReference type="SUPFAM" id="SSF54616">
    <property type="entry name" value="DNA-binding domain of Mlu1-box binding protein MBP1"/>
    <property type="match status" value="1"/>
</dbReference>
<dbReference type="InterPro" id="IPR051642">
    <property type="entry name" value="SWI6-like"/>
</dbReference>
<reference evidence="10" key="1">
    <citation type="journal article" date="2014" name="Genome Announc.">
        <title>Genome sequence of the yeast Cyberlindnera fabianii (Hansenula fabianii).</title>
        <authorList>
            <person name="Freel K.C."/>
            <person name="Sarilar V."/>
            <person name="Neuveglise C."/>
            <person name="Devillers H."/>
            <person name="Friedrich A."/>
            <person name="Schacherer J."/>
        </authorList>
    </citation>
    <scope>NUCLEOTIDE SEQUENCE</scope>
    <source>
        <strain evidence="10">YJS4271</strain>
    </source>
</reference>
<dbReference type="InterPro" id="IPR036887">
    <property type="entry name" value="HTH_APSES_sf"/>
</dbReference>
<evidence type="ECO:0000256" key="3">
    <source>
        <dbReference type="ARBA" id="ARBA00023125"/>
    </source>
</evidence>
<dbReference type="PROSITE" id="PS50088">
    <property type="entry name" value="ANK_REPEAT"/>
    <property type="match status" value="2"/>
</dbReference>
<dbReference type="InterPro" id="IPR036770">
    <property type="entry name" value="Ankyrin_rpt-contain_sf"/>
</dbReference>
<organism evidence="10">
    <name type="scientific">Cyberlindnera fabianii</name>
    <name type="common">Yeast</name>
    <name type="synonym">Hansenula fabianii</name>
    <dbReference type="NCBI Taxonomy" id="36022"/>
    <lineage>
        <taxon>Eukaryota</taxon>
        <taxon>Fungi</taxon>
        <taxon>Dikarya</taxon>
        <taxon>Ascomycota</taxon>
        <taxon>Saccharomycotina</taxon>
        <taxon>Saccharomycetes</taxon>
        <taxon>Phaffomycetales</taxon>
        <taxon>Phaffomycetaceae</taxon>
        <taxon>Cyberlindnera</taxon>
    </lineage>
</organism>
<evidence type="ECO:0000259" key="9">
    <source>
        <dbReference type="PROSITE" id="PS51299"/>
    </source>
</evidence>
<feature type="region of interest" description="Disordered" evidence="8">
    <location>
        <begin position="246"/>
        <end position="278"/>
    </location>
</feature>
<dbReference type="Gene3D" id="3.10.260.10">
    <property type="entry name" value="Transcription regulator HTH, APSES-type DNA-binding domain"/>
    <property type="match status" value="1"/>
</dbReference>
<keyword evidence="2 6" id="KW-0040">ANK repeat</keyword>
<dbReference type="PROSITE" id="PS51299">
    <property type="entry name" value="HTH_APSES"/>
    <property type="match status" value="1"/>
</dbReference>
<dbReference type="SMART" id="SM00248">
    <property type="entry name" value="ANK"/>
    <property type="match status" value="3"/>
</dbReference>
<name>A0A061B9A3_CYBFA</name>
<accession>A0A061B9A3</accession>
<dbReference type="InterPro" id="IPR018004">
    <property type="entry name" value="KilA/APSES_HTH"/>
</dbReference>
<dbReference type="Pfam" id="PF12796">
    <property type="entry name" value="Ank_2"/>
    <property type="match status" value="2"/>
</dbReference>
<gene>
    <name evidence="10" type="ORF">CYFA0S_14e03004g</name>
</gene>
<feature type="compositionally biased region" description="Polar residues" evidence="8">
    <location>
        <begin position="248"/>
        <end position="259"/>
    </location>
</feature>
<evidence type="ECO:0000256" key="1">
    <source>
        <dbReference type="ARBA" id="ARBA00022737"/>
    </source>
</evidence>
<feature type="region of interest" description="Disordered" evidence="8">
    <location>
        <begin position="106"/>
        <end position="199"/>
    </location>
</feature>
<evidence type="ECO:0000256" key="4">
    <source>
        <dbReference type="ARBA" id="ARBA00054211"/>
    </source>
</evidence>
<dbReference type="SUPFAM" id="SSF48403">
    <property type="entry name" value="Ankyrin repeat"/>
    <property type="match status" value="1"/>
</dbReference>